<evidence type="ECO:0000256" key="1">
    <source>
        <dbReference type="ARBA" id="ARBA00004141"/>
    </source>
</evidence>
<name>A0ABX3EKA7_9BACL</name>
<evidence type="ECO:0000256" key="4">
    <source>
        <dbReference type="ARBA" id="ARBA00022989"/>
    </source>
</evidence>
<accession>A0ABX3EKA7</accession>
<feature type="transmembrane region" description="Helical" evidence="6">
    <location>
        <begin position="263"/>
        <end position="286"/>
    </location>
</feature>
<evidence type="ECO:0000313" key="8">
    <source>
        <dbReference type="EMBL" id="OKP84875.1"/>
    </source>
</evidence>
<dbReference type="EMBL" id="LVWI01000049">
    <property type="protein sequence ID" value="OKP84875.1"/>
    <property type="molecule type" value="Genomic_DNA"/>
</dbReference>
<protein>
    <submittedName>
        <fullName evidence="8">Iron permease</fullName>
    </submittedName>
</protein>
<dbReference type="PANTHER" id="PTHR31632:SF2">
    <property type="entry name" value="PLASMA MEMBRANE IRON PERMEASE"/>
    <property type="match status" value="1"/>
</dbReference>
<evidence type="ECO:0000256" key="3">
    <source>
        <dbReference type="ARBA" id="ARBA00022692"/>
    </source>
</evidence>
<keyword evidence="5 6" id="KW-0472">Membrane</keyword>
<feature type="chain" id="PRO_5045814935" evidence="7">
    <location>
        <begin position="27"/>
        <end position="491"/>
    </location>
</feature>
<comment type="caution">
    <text evidence="8">The sequence shown here is derived from an EMBL/GenBank/DDBJ whole genome shotgun (WGS) entry which is preliminary data.</text>
</comment>
<dbReference type="Pfam" id="PF03239">
    <property type="entry name" value="FTR1"/>
    <property type="match status" value="1"/>
</dbReference>
<evidence type="ECO:0000313" key="9">
    <source>
        <dbReference type="Proteomes" id="UP000186058"/>
    </source>
</evidence>
<keyword evidence="4 6" id="KW-1133">Transmembrane helix</keyword>
<feature type="transmembrane region" description="Helical" evidence="6">
    <location>
        <begin position="298"/>
        <end position="318"/>
    </location>
</feature>
<reference evidence="8 9" key="1">
    <citation type="submission" date="2016-03" db="EMBL/GenBank/DDBJ databases">
        <authorList>
            <person name="Sant'Anna F.H."/>
            <person name="Ambrosini A."/>
            <person name="Souza R."/>
            <person name="Bach E."/>
            <person name="Fernandes G."/>
            <person name="Balsanelli E."/>
            <person name="Baura V.A."/>
            <person name="Souza E.M."/>
            <person name="Passaglia L."/>
        </authorList>
    </citation>
    <scope>NUCLEOTIDE SEQUENCE [LARGE SCALE GENOMIC DNA]</scope>
    <source>
        <strain evidence="8 9">P26E</strain>
    </source>
</reference>
<evidence type="ECO:0000256" key="6">
    <source>
        <dbReference type="SAM" id="Phobius"/>
    </source>
</evidence>
<feature type="transmembrane region" description="Helical" evidence="6">
    <location>
        <begin position="339"/>
        <end position="356"/>
    </location>
</feature>
<evidence type="ECO:0000256" key="7">
    <source>
        <dbReference type="SAM" id="SignalP"/>
    </source>
</evidence>
<evidence type="ECO:0000256" key="5">
    <source>
        <dbReference type="ARBA" id="ARBA00023136"/>
    </source>
</evidence>
<comment type="similarity">
    <text evidence="2">Belongs to the oxidase-dependent Fe transporter (OFeT) (TC 9.A.10.1) family.</text>
</comment>
<keyword evidence="9" id="KW-1185">Reference proteome</keyword>
<organism evidence="8 9">
    <name type="scientific">Paenibacillus helianthi</name>
    <dbReference type="NCBI Taxonomy" id="1349432"/>
    <lineage>
        <taxon>Bacteria</taxon>
        <taxon>Bacillati</taxon>
        <taxon>Bacillota</taxon>
        <taxon>Bacilli</taxon>
        <taxon>Bacillales</taxon>
        <taxon>Paenibacillaceae</taxon>
        <taxon>Paenibacillus</taxon>
    </lineage>
</organism>
<gene>
    <name evidence="8" type="ORF">A3844_18165</name>
</gene>
<feature type="signal peptide" evidence="7">
    <location>
        <begin position="1"/>
        <end position="26"/>
    </location>
</feature>
<feature type="transmembrane region" description="Helical" evidence="6">
    <location>
        <begin position="376"/>
        <end position="400"/>
    </location>
</feature>
<evidence type="ECO:0000256" key="2">
    <source>
        <dbReference type="ARBA" id="ARBA00008333"/>
    </source>
</evidence>
<keyword evidence="3 6" id="KW-0812">Transmembrane</keyword>
<dbReference type="InterPro" id="IPR004923">
    <property type="entry name" value="FTR1/Fip1/EfeU"/>
</dbReference>
<feature type="transmembrane region" description="Helical" evidence="6">
    <location>
        <begin position="450"/>
        <end position="475"/>
    </location>
</feature>
<sequence length="491" mass="54243">MRNRFWMAGIAALVLLLFILPSGAFASSAGVENMTKLKVYIEQALEKAPTDLVSSKNVYDQYHDQWLNVEDTIKSNSMDAYRDIETQMGQVEYAYITNKVQDVQNGLQGLKKVAEDFIAGKYGTSNDSKQQNLSLSDFIGLLQHTKESILTQDQQKSLQAISNAREAWLSVEGVVVAQSASLYSNSERDLVVIQAMIKDQKLNEAEKTVSNMIAYLTPLSQKSAYSYWDAAMIPIREGLEALLVVGALLAFVSKSKSGKGKTWILSGVGAGLLLSVILAVIIQVVFSSGAFGQNNFLISGWTGVFAAAMLLYMSYWLHSNSNIQQWNKYIKTKTENAMSSGRMISLGLLSFLAVFREGTETVLFLIGMINQISIQQLLLGMLIGFGFLAVLAFLMLYVGVKLPIRPFFIVSSLIVFYLCIKFMGLGIHSLQLAGMLPVSNSSTLPSIDFLAFYPSWQSAAPQLIVTLIAIVFLIINRIRKNKAKPESYTLN</sequence>
<comment type="subcellular location">
    <subcellularLocation>
        <location evidence="1">Membrane</location>
        <topology evidence="1">Multi-pass membrane protein</topology>
    </subcellularLocation>
</comment>
<feature type="transmembrane region" description="Helical" evidence="6">
    <location>
        <begin position="407"/>
        <end position="430"/>
    </location>
</feature>
<dbReference type="Proteomes" id="UP000186058">
    <property type="component" value="Unassembled WGS sequence"/>
</dbReference>
<dbReference type="RefSeq" id="WP_074108179.1">
    <property type="nucleotide sequence ID" value="NZ_LVWI01000049.1"/>
</dbReference>
<keyword evidence="7" id="KW-0732">Signal</keyword>
<proteinExistence type="inferred from homology"/>
<dbReference type="PANTHER" id="PTHR31632">
    <property type="entry name" value="IRON TRANSPORTER FTH1"/>
    <property type="match status" value="1"/>
</dbReference>